<accession>A0A176VEI3</accession>
<proteinExistence type="predicted"/>
<feature type="region of interest" description="Disordered" evidence="1">
    <location>
        <begin position="1"/>
        <end position="64"/>
    </location>
</feature>
<comment type="caution">
    <text evidence="2">The sequence shown here is derived from an EMBL/GenBank/DDBJ whole genome shotgun (WGS) entry which is preliminary data.</text>
</comment>
<dbReference type="Proteomes" id="UP000077202">
    <property type="component" value="Unassembled WGS sequence"/>
</dbReference>
<feature type="compositionally biased region" description="Polar residues" evidence="1">
    <location>
        <begin position="114"/>
        <end position="125"/>
    </location>
</feature>
<evidence type="ECO:0000256" key="1">
    <source>
        <dbReference type="SAM" id="MobiDB-lite"/>
    </source>
</evidence>
<keyword evidence="3" id="KW-1185">Reference proteome</keyword>
<evidence type="ECO:0000313" key="2">
    <source>
        <dbReference type="EMBL" id="OAE18802.1"/>
    </source>
</evidence>
<reference evidence="2" key="1">
    <citation type="submission" date="2016-03" db="EMBL/GenBank/DDBJ databases">
        <title>Mechanisms controlling the formation of the plant cell surface in tip-growing cells are functionally conserved among land plants.</title>
        <authorList>
            <person name="Honkanen S."/>
            <person name="Jones V.A."/>
            <person name="Morieri G."/>
            <person name="Champion C."/>
            <person name="Hetherington A.J."/>
            <person name="Kelly S."/>
            <person name="Saint-Marcoux D."/>
            <person name="Proust H."/>
            <person name="Prescott H."/>
            <person name="Dolan L."/>
        </authorList>
    </citation>
    <scope>NUCLEOTIDE SEQUENCE [LARGE SCALE GENOMIC DNA]</scope>
    <source>
        <tissue evidence="2">Whole gametophyte</tissue>
    </source>
</reference>
<feature type="compositionally biased region" description="Basic and acidic residues" evidence="1">
    <location>
        <begin position="7"/>
        <end position="25"/>
    </location>
</feature>
<gene>
    <name evidence="2" type="ORF">AXG93_4095s1010</name>
</gene>
<dbReference type="AlphaFoldDB" id="A0A176VEI3"/>
<feature type="compositionally biased region" description="Basic and acidic residues" evidence="1">
    <location>
        <begin position="34"/>
        <end position="44"/>
    </location>
</feature>
<protein>
    <submittedName>
        <fullName evidence="2">Uncharacterized protein</fullName>
    </submittedName>
</protein>
<dbReference type="EMBL" id="LVLJ01004010">
    <property type="protein sequence ID" value="OAE18802.1"/>
    <property type="molecule type" value="Genomic_DNA"/>
</dbReference>
<feature type="compositionally biased region" description="Polar residues" evidence="1">
    <location>
        <begin position="53"/>
        <end position="62"/>
    </location>
</feature>
<evidence type="ECO:0000313" key="3">
    <source>
        <dbReference type="Proteomes" id="UP000077202"/>
    </source>
</evidence>
<organism evidence="2 3">
    <name type="scientific">Marchantia polymorpha subsp. ruderalis</name>
    <dbReference type="NCBI Taxonomy" id="1480154"/>
    <lineage>
        <taxon>Eukaryota</taxon>
        <taxon>Viridiplantae</taxon>
        <taxon>Streptophyta</taxon>
        <taxon>Embryophyta</taxon>
        <taxon>Marchantiophyta</taxon>
        <taxon>Marchantiopsida</taxon>
        <taxon>Marchantiidae</taxon>
        <taxon>Marchantiales</taxon>
        <taxon>Marchantiaceae</taxon>
        <taxon>Marchantia</taxon>
    </lineage>
</organism>
<name>A0A176VEI3_MARPO</name>
<feature type="region of interest" description="Disordered" evidence="1">
    <location>
        <begin position="105"/>
        <end position="149"/>
    </location>
</feature>
<sequence>MKARRLILQEESSHESRRTPRKECPGQEAGPAEEAAREKEETMRKKSYLVEDMSTSVEQSQALRRDKGKAILTEDVPLRRRDVHVENTEEDPVALEEVATKAVEDVASAESGPQKGTSPRTSTDTIILEKGEEPSVEETQSLASGAADG</sequence>